<name>A0A1D3CRL3_9EIME</name>
<dbReference type="Proteomes" id="UP000095192">
    <property type="component" value="Unassembled WGS sequence"/>
</dbReference>
<comment type="caution">
    <text evidence="2">The sequence shown here is derived from an EMBL/GenBank/DDBJ whole genome shotgun (WGS) entry which is preliminary data.</text>
</comment>
<keyword evidence="3" id="KW-1185">Reference proteome</keyword>
<gene>
    <name evidence="2" type="ORF">cyc_02637</name>
</gene>
<accession>A0A1D3CRL3</accession>
<protein>
    <submittedName>
        <fullName evidence="2">Uncharacterized protein</fullName>
    </submittedName>
</protein>
<reference evidence="2 3" key="1">
    <citation type="journal article" date="2016" name="BMC Genomics">
        <title>Comparative genomics reveals Cyclospora cayetanensis possesses coccidia-like metabolism and invasion components but unique surface antigens.</title>
        <authorList>
            <person name="Liu S."/>
            <person name="Wang L."/>
            <person name="Zheng H."/>
            <person name="Xu Z."/>
            <person name="Roellig D.M."/>
            <person name="Li N."/>
            <person name="Frace M.A."/>
            <person name="Tang K."/>
            <person name="Arrowood M.J."/>
            <person name="Moss D.M."/>
            <person name="Zhang L."/>
            <person name="Feng Y."/>
            <person name="Xiao L."/>
        </authorList>
    </citation>
    <scope>NUCLEOTIDE SEQUENCE [LARGE SCALE GENOMIC DNA]</scope>
    <source>
        <strain evidence="2 3">CHN_HEN01</strain>
    </source>
</reference>
<evidence type="ECO:0000313" key="2">
    <source>
        <dbReference type="EMBL" id="OEH73847.1"/>
    </source>
</evidence>
<organism evidence="2 3">
    <name type="scientific">Cyclospora cayetanensis</name>
    <dbReference type="NCBI Taxonomy" id="88456"/>
    <lineage>
        <taxon>Eukaryota</taxon>
        <taxon>Sar</taxon>
        <taxon>Alveolata</taxon>
        <taxon>Apicomplexa</taxon>
        <taxon>Conoidasida</taxon>
        <taxon>Coccidia</taxon>
        <taxon>Eucoccidiorida</taxon>
        <taxon>Eimeriorina</taxon>
        <taxon>Eimeriidae</taxon>
        <taxon>Cyclospora</taxon>
    </lineage>
</organism>
<evidence type="ECO:0000256" key="1">
    <source>
        <dbReference type="SAM" id="MobiDB-lite"/>
    </source>
</evidence>
<dbReference type="InParanoid" id="A0A1D3CRL3"/>
<feature type="region of interest" description="Disordered" evidence="1">
    <location>
        <begin position="1"/>
        <end position="25"/>
    </location>
</feature>
<proteinExistence type="predicted"/>
<sequence length="80" mass="8796">MPREACHHHPTVAPPGGCTLHRSTSRKGEKGAFTTVFVGTLSLMRRRTLGDIHTVNVVVDLRAFLHPSRRPLPTFGLPMA</sequence>
<dbReference type="EMBL" id="JROU02002227">
    <property type="protein sequence ID" value="OEH73847.1"/>
    <property type="molecule type" value="Genomic_DNA"/>
</dbReference>
<dbReference type="VEuPathDB" id="ToxoDB:cyc_02637"/>
<dbReference type="AlphaFoldDB" id="A0A1D3CRL3"/>
<evidence type="ECO:0000313" key="3">
    <source>
        <dbReference type="Proteomes" id="UP000095192"/>
    </source>
</evidence>